<dbReference type="SUPFAM" id="SSF55729">
    <property type="entry name" value="Acyl-CoA N-acyltransferases (Nat)"/>
    <property type="match status" value="1"/>
</dbReference>
<dbReference type="InterPro" id="IPR016181">
    <property type="entry name" value="Acyl_CoA_acyltransferase"/>
</dbReference>
<accession>A0A558HC36</accession>
<dbReference type="Gene3D" id="3.40.630.30">
    <property type="match status" value="1"/>
</dbReference>
<dbReference type="RefSeq" id="WP_144647618.1">
    <property type="nucleotide sequence ID" value="NZ_VNFK01000001.1"/>
</dbReference>
<dbReference type="GO" id="GO:0016747">
    <property type="term" value="F:acyltransferase activity, transferring groups other than amino-acyl groups"/>
    <property type="evidence" value="ECO:0007669"/>
    <property type="project" value="InterPro"/>
</dbReference>
<dbReference type="Gene3D" id="3.30.2130.10">
    <property type="entry name" value="VC0802-like"/>
    <property type="match status" value="1"/>
</dbReference>
<dbReference type="InterPro" id="IPR027795">
    <property type="entry name" value="CASTOR_ACT_dom"/>
</dbReference>
<evidence type="ECO:0000313" key="3">
    <source>
        <dbReference type="Proteomes" id="UP000316500"/>
    </source>
</evidence>
<organism evidence="2 3">
    <name type="scientific">Paenarthrobacter nitroguajacolicus</name>
    <name type="common">Arthrobacter nitroguajacolicus</name>
    <dbReference type="NCBI Taxonomy" id="211146"/>
    <lineage>
        <taxon>Bacteria</taxon>
        <taxon>Bacillati</taxon>
        <taxon>Actinomycetota</taxon>
        <taxon>Actinomycetes</taxon>
        <taxon>Micrococcales</taxon>
        <taxon>Micrococcaceae</taxon>
        <taxon>Paenarthrobacter</taxon>
    </lineage>
</organism>
<dbReference type="InterPro" id="IPR018717">
    <property type="entry name" value="DUF2241"/>
</dbReference>
<dbReference type="EMBL" id="VNFK01000001">
    <property type="protein sequence ID" value="TVU66654.1"/>
    <property type="molecule type" value="Genomic_DNA"/>
</dbReference>
<dbReference type="CDD" id="cd04301">
    <property type="entry name" value="NAT_SF"/>
    <property type="match status" value="1"/>
</dbReference>
<dbReference type="Proteomes" id="UP000316500">
    <property type="component" value="Unassembled WGS sequence"/>
</dbReference>
<dbReference type="Pfam" id="PF13840">
    <property type="entry name" value="ACT_7"/>
    <property type="match status" value="1"/>
</dbReference>
<dbReference type="PANTHER" id="PTHR39199:SF1">
    <property type="entry name" value="BLR5128 PROTEIN"/>
    <property type="match status" value="1"/>
</dbReference>
<name>A0A558HC36_PAENT</name>
<dbReference type="Pfam" id="PF00583">
    <property type="entry name" value="Acetyltransf_1"/>
    <property type="match status" value="1"/>
</dbReference>
<comment type="caution">
    <text evidence="2">The sequence shown here is derived from an EMBL/GenBank/DDBJ whole genome shotgun (WGS) entry which is preliminary data.</text>
</comment>
<feature type="domain" description="N-acetyltransferase" evidence="1">
    <location>
        <begin position="131"/>
        <end position="288"/>
    </location>
</feature>
<dbReference type="OrthoDB" id="9797178at2"/>
<dbReference type="InterPro" id="IPR000182">
    <property type="entry name" value="GNAT_dom"/>
</dbReference>
<reference evidence="2 3" key="1">
    <citation type="submission" date="2019-07" db="EMBL/GenBank/DDBJ databases">
        <title>Diversity of Bacteria from Kongsfjorden, Arctic.</title>
        <authorList>
            <person name="Yu Y."/>
        </authorList>
    </citation>
    <scope>NUCLEOTIDE SEQUENCE [LARGE SCALE GENOMIC DNA]</scope>
    <source>
        <strain evidence="2 3">SM1928</strain>
    </source>
</reference>
<dbReference type="PROSITE" id="PS51186">
    <property type="entry name" value="GNAT"/>
    <property type="match status" value="1"/>
</dbReference>
<proteinExistence type="predicted"/>
<protein>
    <submittedName>
        <fullName evidence="2">GNAT family N-acetyltransferase</fullName>
    </submittedName>
</protein>
<dbReference type="Pfam" id="PF10000">
    <property type="entry name" value="ACT_3"/>
    <property type="match status" value="1"/>
</dbReference>
<evidence type="ECO:0000259" key="1">
    <source>
        <dbReference type="PROSITE" id="PS51186"/>
    </source>
</evidence>
<dbReference type="SUPFAM" id="SSF55021">
    <property type="entry name" value="ACT-like"/>
    <property type="match status" value="2"/>
</dbReference>
<gene>
    <name evidence="2" type="ORF">FQP90_00480</name>
</gene>
<keyword evidence="2" id="KW-0808">Transferase</keyword>
<evidence type="ECO:0000313" key="2">
    <source>
        <dbReference type="EMBL" id="TVU66654.1"/>
    </source>
</evidence>
<sequence length="306" mass="33094">MSGETDLKTLVESLHPVVREGAYVYALWPHGRPLEGAIEAAVREAEGLTVVLHRDEADRLGLSYDFVASWITLQVHSALEAVGLTAAVSAALTHAGISCNVLAGFHHDHLLVPSADADRAVEVLRLLARGVVLRSERPEDRPEILELTARAFSVSPVTGEPVEGTPIEVGLLRELFECSEYIPDFSIVAEMGGEIVGHAISTRGWIDDLELIALGPIGVLPPFQRRGVGSALMRETAARATAAGEPGIALLGSPLYYPRFGYVPATTVGVQPPEEVWGDHFQLLTLPEWPDGVRGTFRYAEPFNRL</sequence>
<dbReference type="InterPro" id="IPR045865">
    <property type="entry name" value="ACT-like_dom_sf"/>
</dbReference>
<dbReference type="AlphaFoldDB" id="A0A558HC36"/>
<dbReference type="PANTHER" id="PTHR39199">
    <property type="entry name" value="BLR5128 PROTEIN"/>
    <property type="match status" value="1"/>
</dbReference>